<evidence type="ECO:0000313" key="2">
    <source>
        <dbReference type="Proteomes" id="UP000504615"/>
    </source>
</evidence>
<feature type="transmembrane region" description="Helical" evidence="1">
    <location>
        <begin position="85"/>
        <end position="108"/>
    </location>
</feature>
<dbReference type="PANTHER" id="PTHR11161:SF72">
    <property type="entry name" value="FI21449P1"/>
    <property type="match status" value="1"/>
</dbReference>
<dbReference type="RefSeq" id="XP_011630660.1">
    <property type="nucleotide sequence ID" value="XM_011632358.1"/>
</dbReference>
<dbReference type="KEGG" id="pbar:105422826"/>
<keyword evidence="1" id="KW-0472">Membrane</keyword>
<reference evidence="3" key="1">
    <citation type="submission" date="2025-08" db="UniProtKB">
        <authorList>
            <consortium name="RefSeq"/>
        </authorList>
    </citation>
    <scope>IDENTIFICATION</scope>
</reference>
<proteinExistence type="predicted"/>
<keyword evidence="1" id="KW-0812">Transmembrane</keyword>
<dbReference type="GeneID" id="105422826"/>
<sequence>MITAIYMALQRVFWAISFAWIVIACFTKHGGIVNQLLSFKGWIPLSRLTYCAYLLNPIIIRSINLCSEAPIYFQFLPLIFMYLEYVFLSFFCAFVLSLLIEIPCISLIRMFIQYFNVKEYNINKKNL</sequence>
<evidence type="ECO:0000313" key="3">
    <source>
        <dbReference type="RefSeq" id="XP_011630660.1"/>
    </source>
</evidence>
<gene>
    <name evidence="3" type="primary">LOC105422826</name>
</gene>
<organism evidence="2 3">
    <name type="scientific">Pogonomyrmex barbatus</name>
    <name type="common">red harvester ant</name>
    <dbReference type="NCBI Taxonomy" id="144034"/>
    <lineage>
        <taxon>Eukaryota</taxon>
        <taxon>Metazoa</taxon>
        <taxon>Ecdysozoa</taxon>
        <taxon>Arthropoda</taxon>
        <taxon>Hexapoda</taxon>
        <taxon>Insecta</taxon>
        <taxon>Pterygota</taxon>
        <taxon>Neoptera</taxon>
        <taxon>Endopterygota</taxon>
        <taxon>Hymenoptera</taxon>
        <taxon>Apocrita</taxon>
        <taxon>Aculeata</taxon>
        <taxon>Formicoidea</taxon>
        <taxon>Formicidae</taxon>
        <taxon>Myrmicinae</taxon>
        <taxon>Pogonomyrmex</taxon>
    </lineage>
</organism>
<dbReference type="OrthoDB" id="207378at2759"/>
<accession>A0A6I9VPP0</accession>
<dbReference type="AlphaFoldDB" id="A0A6I9VPP0"/>
<dbReference type="PANTHER" id="PTHR11161">
    <property type="entry name" value="O-ACYLTRANSFERASE"/>
    <property type="match status" value="1"/>
</dbReference>
<protein>
    <submittedName>
        <fullName evidence="3">Nose resistant to fluoxetine protein 6-like</fullName>
    </submittedName>
</protein>
<keyword evidence="1" id="KW-1133">Transmembrane helix</keyword>
<dbReference type="Proteomes" id="UP000504615">
    <property type="component" value="Unplaced"/>
</dbReference>
<feature type="transmembrane region" description="Helical" evidence="1">
    <location>
        <begin position="12"/>
        <end position="32"/>
    </location>
</feature>
<dbReference type="InterPro" id="IPR052728">
    <property type="entry name" value="O2_lipid_transport_reg"/>
</dbReference>
<name>A0A6I9VPP0_9HYME</name>
<keyword evidence="2" id="KW-1185">Reference proteome</keyword>
<evidence type="ECO:0000256" key="1">
    <source>
        <dbReference type="SAM" id="Phobius"/>
    </source>
</evidence>